<reference evidence="7 8" key="1">
    <citation type="submission" date="2019-07" db="EMBL/GenBank/DDBJ databases">
        <authorList>
            <person name="Hibberd C M."/>
            <person name="Gehrig L. J."/>
            <person name="Chang H.-W."/>
            <person name="Venkatesh S."/>
        </authorList>
    </citation>
    <scope>NUCLEOTIDE SEQUENCE [LARGE SCALE GENOMIC DNA]</scope>
    <source>
        <strain evidence="7">Bifidobacterium_longum_subsp_infantis_JG_Bg463</strain>
    </source>
</reference>
<comment type="similarity">
    <text evidence="1">Belongs to the HipA Ser/Thr kinase family.</text>
</comment>
<evidence type="ECO:0000256" key="3">
    <source>
        <dbReference type="ARBA" id="ARBA00022777"/>
    </source>
</evidence>
<dbReference type="Pfam" id="PF07804">
    <property type="entry name" value="HipA_C"/>
    <property type="match status" value="1"/>
</dbReference>
<sequence>MTKIKMLNVFLEGIHLGVLQEDLFGNHTFTYDLSSPSNAQLSLSMPRRAAPWKGIAVEAYIDGILPDDPAVRQRIARLHGVNARNPFSLLTAVGLDCGGGVQFIPEKSDSLITETITPISKEQIGQRLEKITGEQPPSWQSPDEHWSLNGAHDKLAVRFTNGQWYEAEGKAATTHIIKPGVSSLHEQAFNEYICLNTAKKLGIPVAQSDYCLFGGIPAIVSERWDRIVDNSVAPAIVKRIHQEDLCQAMSVMTDQKYESEGGPGATDIVHFMRDNGLPEDSVHLFFKALVFNYIIAGGDAHAKNYAILEPIGGTPHLAPLYDIASYFAYDTQRKERKLAMRIGGEYSWERIDLRHWHRFAEACTGQSDWETLGNILLEYALSTLPAFLQVSEEALALAQQLEQSATGEQTANKFELIMRIRDGIAAQSTRILSWFATANGGNAHYCYSRFL</sequence>
<name>A0A1S2VYC5_BIFLI</name>
<evidence type="ECO:0000259" key="4">
    <source>
        <dbReference type="Pfam" id="PF07804"/>
    </source>
</evidence>
<dbReference type="NCBIfam" id="TIGR03071">
    <property type="entry name" value="couple_hipA"/>
    <property type="match status" value="1"/>
</dbReference>
<dbReference type="AlphaFoldDB" id="A0A1S2VYC5"/>
<dbReference type="PANTHER" id="PTHR37419">
    <property type="entry name" value="SERINE/THREONINE-PROTEIN KINASE TOXIN HIPA"/>
    <property type="match status" value="1"/>
</dbReference>
<dbReference type="Gene3D" id="1.10.1070.20">
    <property type="match status" value="1"/>
</dbReference>
<evidence type="ECO:0000313" key="6">
    <source>
        <dbReference type="EMBL" id="QSP97589.1"/>
    </source>
</evidence>
<keyword evidence="2 7" id="KW-0808">Transferase</keyword>
<organism evidence="7 8">
    <name type="scientific">Bifidobacterium longum subsp. infantis</name>
    <dbReference type="NCBI Taxonomy" id="1682"/>
    <lineage>
        <taxon>Bacteria</taxon>
        <taxon>Bacillati</taxon>
        <taxon>Actinomycetota</taxon>
        <taxon>Actinomycetes</taxon>
        <taxon>Bifidobacteriales</taxon>
        <taxon>Bifidobacteriaceae</taxon>
        <taxon>Bifidobacterium</taxon>
    </lineage>
</organism>
<reference evidence="6" key="2">
    <citation type="submission" date="2021-03" db="EMBL/GenBank/DDBJ databases">
        <title>Genome sequencing of Bifidobacterium longum subsp. infantis JCM 7009.</title>
        <authorList>
            <person name="Kim J."/>
        </authorList>
    </citation>
    <scope>NUCLEOTIDE SEQUENCE</scope>
    <source>
        <strain evidence="6">JCM 7009</strain>
    </source>
</reference>
<evidence type="ECO:0000313" key="7">
    <source>
        <dbReference type="EMBL" id="VUX36148.1"/>
    </source>
</evidence>
<dbReference type="GO" id="GO:0005829">
    <property type="term" value="C:cytosol"/>
    <property type="evidence" value="ECO:0007669"/>
    <property type="project" value="TreeGrafter"/>
</dbReference>
<dbReference type="GO" id="GO:0004674">
    <property type="term" value="F:protein serine/threonine kinase activity"/>
    <property type="evidence" value="ECO:0007669"/>
    <property type="project" value="UniProtKB-EC"/>
</dbReference>
<dbReference type="InterPro" id="IPR017508">
    <property type="entry name" value="HipA_N1"/>
</dbReference>
<dbReference type="EC" id="2.7.11.1" evidence="7"/>
<dbReference type="InterPro" id="IPR012893">
    <property type="entry name" value="HipA-like_C"/>
</dbReference>
<evidence type="ECO:0000256" key="2">
    <source>
        <dbReference type="ARBA" id="ARBA00022679"/>
    </source>
</evidence>
<proteinExistence type="inferred from homology"/>
<dbReference type="CDD" id="cd17808">
    <property type="entry name" value="HipA_Ec_like"/>
    <property type="match status" value="1"/>
</dbReference>
<gene>
    <name evidence="7" type="primary">hipA</name>
    <name evidence="6" type="ORF">BLI009_11610</name>
    <name evidence="7" type="ORF">BLJG463_01831</name>
</gene>
<dbReference type="EMBL" id="CP071248">
    <property type="protein sequence ID" value="QSP97589.1"/>
    <property type="molecule type" value="Genomic_DNA"/>
</dbReference>
<dbReference type="RefSeq" id="WP_065436504.1">
    <property type="nucleotide sequence ID" value="NZ_CABHND010000038.1"/>
</dbReference>
<evidence type="ECO:0000313" key="8">
    <source>
        <dbReference type="Proteomes" id="UP000345266"/>
    </source>
</evidence>
<dbReference type="Proteomes" id="UP000345266">
    <property type="component" value="Unassembled WGS sequence"/>
</dbReference>
<evidence type="ECO:0000256" key="1">
    <source>
        <dbReference type="ARBA" id="ARBA00010164"/>
    </source>
</evidence>
<evidence type="ECO:0000259" key="5">
    <source>
        <dbReference type="Pfam" id="PF13657"/>
    </source>
</evidence>
<feature type="domain" description="HipA N-terminal subdomain 1" evidence="5">
    <location>
        <begin position="7"/>
        <end position="103"/>
    </location>
</feature>
<accession>A0A1S2VYC5</accession>
<feature type="domain" description="HipA-like C-terminal" evidence="4">
    <location>
        <begin position="146"/>
        <end position="372"/>
    </location>
</feature>
<protein>
    <submittedName>
        <fullName evidence="7">Serine/threonine-protein kinase HipA</fullName>
        <ecNumber evidence="7">2.7.11.1</ecNumber>
    </submittedName>
    <submittedName>
        <fullName evidence="6">Type II toxin-antitoxin system HipA family toxin</fullName>
    </submittedName>
</protein>
<dbReference type="EMBL" id="CABHNT010000042">
    <property type="protein sequence ID" value="VUX36148.1"/>
    <property type="molecule type" value="Genomic_DNA"/>
</dbReference>
<keyword evidence="3 7" id="KW-0418">Kinase</keyword>
<dbReference type="InterPro" id="IPR052028">
    <property type="entry name" value="HipA_Ser/Thr_kinase"/>
</dbReference>
<dbReference type="PANTHER" id="PTHR37419:SF1">
    <property type="entry name" value="SERINE_THREONINE-PROTEIN KINASE TOXIN HIPA"/>
    <property type="match status" value="1"/>
</dbReference>
<dbReference type="Proteomes" id="UP000663618">
    <property type="component" value="Chromosome"/>
</dbReference>
<dbReference type="Pfam" id="PF13657">
    <property type="entry name" value="Couple_hipA"/>
    <property type="match status" value="1"/>
</dbReference>